<dbReference type="Proteomes" id="UP000237481">
    <property type="component" value="Unassembled WGS sequence"/>
</dbReference>
<reference evidence="2 3" key="1">
    <citation type="submission" date="2018-01" db="EMBL/GenBank/DDBJ databases">
        <title>Harnessing the power of phylogenomics to disentangle the directionality and signatures of interkingdom host jumping in the parasitic fungal genus Tolypocladium.</title>
        <authorList>
            <person name="Quandt C.A."/>
            <person name="Patterson W."/>
            <person name="Spatafora J.W."/>
        </authorList>
    </citation>
    <scope>NUCLEOTIDE SEQUENCE [LARGE SCALE GENOMIC DNA]</scope>
    <source>
        <strain evidence="2 3">NRBC 100945</strain>
    </source>
</reference>
<accession>A0A2S4KLG4</accession>
<evidence type="ECO:0000256" key="1">
    <source>
        <dbReference type="SAM" id="MobiDB-lite"/>
    </source>
</evidence>
<name>A0A2S4KLG4_9HYPO</name>
<dbReference type="EMBL" id="PKSG01001121">
    <property type="protein sequence ID" value="POR30955.1"/>
    <property type="molecule type" value="Genomic_DNA"/>
</dbReference>
<organism evidence="2 3">
    <name type="scientific">Tolypocladium paradoxum</name>
    <dbReference type="NCBI Taxonomy" id="94208"/>
    <lineage>
        <taxon>Eukaryota</taxon>
        <taxon>Fungi</taxon>
        <taxon>Dikarya</taxon>
        <taxon>Ascomycota</taxon>
        <taxon>Pezizomycotina</taxon>
        <taxon>Sordariomycetes</taxon>
        <taxon>Hypocreomycetidae</taxon>
        <taxon>Hypocreales</taxon>
        <taxon>Ophiocordycipitaceae</taxon>
        <taxon>Tolypocladium</taxon>
    </lineage>
</organism>
<sequence>MATSETRSVWSDATSATSSHESTSARLVSEEDDPLIPTASDVCRTFHDGKATWEAFLSNAVTMPQGLWPAGTLDPYLTLSDVPGLPAELPRGNILHGRQRWHMRQCTRDTETARTDNQDDEWDPTIVYGRRVLFSLGNDGPIYCDIVPEAASCFLGNNSTTTHSLAVLTMCWSYILSVRFLEMQGREVRYSTHRLWPWPGEDPRRHMIYLDGASPALVRWLCAILCSYHGWGVRDKGLLPPWAASLTTDVRFSIAAPAPAPTTNALSAPSSFEATGLLLELCQLFGLGSGMDQNEEWELLPPYKAAFFAALMLPFYKSMDLRPQFPCPHLARTEGSNRFSSIDEKSLRQYVDDLRYFMTLSMHAPSLGSILWSVFWQPDVECNLVSPWFASALDTLEPIINERRLETLVKVFVSRRPRVAFWWLALFLLGDLSVVDWIRQHAETQTEKYGFGTLSPPDPMVSAWTGSKQSFLDYERTTCYPAISDLVSRADLLRCRFDFRLQDWTCTSLSWRPFGHLRKQDIEPDLWPWLETEYSRQYHSFIWHSKTRPNTTGFGFRRDTGRDIKQVPDDLERRLGDKCQGECQHDMKRAPSKKSTLTMISLLVTDFAGSRHWANAAMPFDFKQHPWLHDWEGLAIMEVRCKPDADIADKRPSWFLDEWMKGKHEGGDMDRHE</sequence>
<evidence type="ECO:0000313" key="3">
    <source>
        <dbReference type="Proteomes" id="UP000237481"/>
    </source>
</evidence>
<evidence type="ECO:0000313" key="2">
    <source>
        <dbReference type="EMBL" id="POR30955.1"/>
    </source>
</evidence>
<protein>
    <submittedName>
        <fullName evidence="2">Uncharacterized protein</fullName>
    </submittedName>
</protein>
<feature type="region of interest" description="Disordered" evidence="1">
    <location>
        <begin position="1"/>
        <end position="33"/>
    </location>
</feature>
<comment type="caution">
    <text evidence="2">The sequence shown here is derived from an EMBL/GenBank/DDBJ whole genome shotgun (WGS) entry which is preliminary data.</text>
</comment>
<feature type="compositionally biased region" description="Low complexity" evidence="1">
    <location>
        <begin position="11"/>
        <end position="25"/>
    </location>
</feature>
<keyword evidence="3" id="KW-1185">Reference proteome</keyword>
<dbReference type="OrthoDB" id="3549294at2759"/>
<gene>
    <name evidence="2" type="ORF">TPAR_08840</name>
</gene>
<dbReference type="AlphaFoldDB" id="A0A2S4KLG4"/>
<proteinExistence type="predicted"/>